<evidence type="ECO:0000313" key="4">
    <source>
        <dbReference type="Proteomes" id="UP001184150"/>
    </source>
</evidence>
<proteinExistence type="predicted"/>
<organism evidence="3 4">
    <name type="scientific">Novosphingobium capsulatum</name>
    <dbReference type="NCBI Taxonomy" id="13688"/>
    <lineage>
        <taxon>Bacteria</taxon>
        <taxon>Pseudomonadati</taxon>
        <taxon>Pseudomonadota</taxon>
        <taxon>Alphaproteobacteria</taxon>
        <taxon>Sphingomonadales</taxon>
        <taxon>Sphingomonadaceae</taxon>
        <taxon>Novosphingobium</taxon>
    </lineage>
</organism>
<dbReference type="Proteomes" id="UP001184150">
    <property type="component" value="Unassembled WGS sequence"/>
</dbReference>
<comment type="caution">
    <text evidence="3">The sequence shown here is derived from an EMBL/GenBank/DDBJ whole genome shotgun (WGS) entry which is preliminary data.</text>
</comment>
<protein>
    <submittedName>
        <fullName evidence="3">Protein TonB</fullName>
    </submittedName>
</protein>
<dbReference type="RefSeq" id="WP_309804228.1">
    <property type="nucleotide sequence ID" value="NZ_JAVDRD010000001.1"/>
</dbReference>
<accession>A0ABU1MGR6</accession>
<gene>
    <name evidence="3" type="ORF">J2792_000363</name>
</gene>
<feature type="compositionally biased region" description="Gly residues" evidence="1">
    <location>
        <begin position="143"/>
        <end position="154"/>
    </location>
</feature>
<sequence>MQDVLLAEGGGRYGADPRRRSISFVLALAMSLLLLAALLSVGLYEPPAKHEGGTLTAVNLSAAAGDKSENPTPKQQKAAQQATHATATAPAAAIPPRVVVPTDNKVVWPEGFIPMKRSDFAASDISKLTGPAGTGSAAQQASAGGGGGGTGGTAPDGTRLYNAQWYREPRDAEIDGYMRPGQASGRWAIIACRTIADYHVDNCEELDESPRGSGMARVLRQAAWQFLVRPPRINGTPQVGAWVRIRFDFIRGKRNDDSGSSDGASGPNADG</sequence>
<keyword evidence="2" id="KW-1133">Transmembrane helix</keyword>
<feature type="region of interest" description="Disordered" evidence="1">
    <location>
        <begin position="63"/>
        <end position="90"/>
    </location>
</feature>
<keyword evidence="2" id="KW-0812">Transmembrane</keyword>
<keyword evidence="4" id="KW-1185">Reference proteome</keyword>
<feature type="compositionally biased region" description="Low complexity" evidence="1">
    <location>
        <begin position="71"/>
        <end position="90"/>
    </location>
</feature>
<feature type="region of interest" description="Disordered" evidence="1">
    <location>
        <begin position="131"/>
        <end position="156"/>
    </location>
</feature>
<dbReference type="EMBL" id="JAVDRD010000001">
    <property type="protein sequence ID" value="MDR6509523.1"/>
    <property type="molecule type" value="Genomic_DNA"/>
</dbReference>
<evidence type="ECO:0000256" key="2">
    <source>
        <dbReference type="SAM" id="Phobius"/>
    </source>
</evidence>
<keyword evidence="2" id="KW-0472">Membrane</keyword>
<name>A0ABU1MGR6_9SPHN</name>
<feature type="transmembrane region" description="Helical" evidence="2">
    <location>
        <begin position="21"/>
        <end position="44"/>
    </location>
</feature>
<reference evidence="3 4" key="1">
    <citation type="submission" date="2023-07" db="EMBL/GenBank/DDBJ databases">
        <title>Sorghum-associated microbial communities from plants grown in Nebraska, USA.</title>
        <authorList>
            <person name="Schachtman D."/>
        </authorList>
    </citation>
    <scope>NUCLEOTIDE SEQUENCE [LARGE SCALE GENOMIC DNA]</scope>
    <source>
        <strain evidence="3 4">DS1027</strain>
    </source>
</reference>
<feature type="compositionally biased region" description="Low complexity" evidence="1">
    <location>
        <begin position="131"/>
        <end position="142"/>
    </location>
</feature>
<evidence type="ECO:0000256" key="1">
    <source>
        <dbReference type="SAM" id="MobiDB-lite"/>
    </source>
</evidence>
<evidence type="ECO:0000313" key="3">
    <source>
        <dbReference type="EMBL" id="MDR6509523.1"/>
    </source>
</evidence>